<dbReference type="AlphaFoldDB" id="A0A2H0KD53"/>
<keyword evidence="1" id="KW-1133">Transmembrane helix</keyword>
<keyword evidence="1" id="KW-0472">Membrane</keyword>
<dbReference type="Proteomes" id="UP000229342">
    <property type="component" value="Unassembled WGS sequence"/>
</dbReference>
<name>A0A2H0KD53_9BACT</name>
<evidence type="ECO:0000256" key="1">
    <source>
        <dbReference type="SAM" id="Phobius"/>
    </source>
</evidence>
<keyword evidence="1" id="KW-0812">Transmembrane</keyword>
<evidence type="ECO:0000313" key="2">
    <source>
        <dbReference type="EMBL" id="PIQ69157.1"/>
    </source>
</evidence>
<reference evidence="2 3" key="1">
    <citation type="submission" date="2017-09" db="EMBL/GenBank/DDBJ databases">
        <title>Depth-based differentiation of microbial function through sediment-hosted aquifers and enrichment of novel symbionts in the deep terrestrial subsurface.</title>
        <authorList>
            <person name="Probst A.J."/>
            <person name="Ladd B."/>
            <person name="Jarett J.K."/>
            <person name="Geller-Mcgrath D.E."/>
            <person name="Sieber C.M."/>
            <person name="Emerson J.B."/>
            <person name="Anantharaman K."/>
            <person name="Thomas B.C."/>
            <person name="Malmstrom R."/>
            <person name="Stieglmeier M."/>
            <person name="Klingl A."/>
            <person name="Woyke T."/>
            <person name="Ryan C.M."/>
            <person name="Banfield J.F."/>
        </authorList>
    </citation>
    <scope>NUCLEOTIDE SEQUENCE [LARGE SCALE GENOMIC DNA]</scope>
    <source>
        <strain evidence="2">CG11_big_fil_rev_8_21_14_0_20_46_11</strain>
    </source>
</reference>
<accession>A0A2H0KD53</accession>
<feature type="transmembrane region" description="Helical" evidence="1">
    <location>
        <begin position="78"/>
        <end position="101"/>
    </location>
</feature>
<evidence type="ECO:0000313" key="3">
    <source>
        <dbReference type="Proteomes" id="UP000229342"/>
    </source>
</evidence>
<proteinExistence type="predicted"/>
<comment type="caution">
    <text evidence="2">The sequence shown here is derived from an EMBL/GenBank/DDBJ whole genome shotgun (WGS) entry which is preliminary data.</text>
</comment>
<organism evidence="2 3">
    <name type="scientific">Candidatus Taylorbacteria bacterium CG11_big_fil_rev_8_21_14_0_20_46_11</name>
    <dbReference type="NCBI Taxonomy" id="1975025"/>
    <lineage>
        <taxon>Bacteria</taxon>
        <taxon>Candidatus Tayloriibacteriota</taxon>
    </lineage>
</organism>
<gene>
    <name evidence="2" type="ORF">COV91_00300</name>
</gene>
<feature type="non-terminal residue" evidence="2">
    <location>
        <position position="314"/>
    </location>
</feature>
<dbReference type="EMBL" id="PCVG01000007">
    <property type="protein sequence ID" value="PIQ69157.1"/>
    <property type="molecule type" value="Genomic_DNA"/>
</dbReference>
<protein>
    <submittedName>
        <fullName evidence="2">Uncharacterized protein</fullName>
    </submittedName>
</protein>
<sequence>MPPEQPPTTDKNTALKAIHTFESDVAEVLKKENITKEKIAIAESKRREREPIQEPPRSFIAKTLHLTILPAKVGSRTIPWGLIGIMGGVIIAIFIGVLLYFGVKAKGTGMVDTLEPEPTTSVAKLSKSITLSPNDARPAIIETIRKKAQETAISVSGILALPIRIGSAPATASDLFDALETRAPASLIRAIGPSITFGIHGFRGSQPFFIIPVTSYDYAFSGMLSWEKDMLDDIGPIFGVSSRDMSLATGTTTDEVLSFDLQLKDVILRNKDVRALFDKEGKILFLYAFTDKQTLIITTNEDTFRALQGRTQAG</sequence>